<keyword evidence="4" id="KW-1185">Reference proteome</keyword>
<name>A0A4R3YSN2_9GAMM</name>
<dbReference type="EMBL" id="SMCS01000002">
    <property type="protein sequence ID" value="TCV96005.1"/>
    <property type="molecule type" value="Genomic_DNA"/>
</dbReference>
<keyword evidence="1" id="KW-0472">Membrane</keyword>
<feature type="chain" id="PRO_5020602277" evidence="2">
    <location>
        <begin position="21"/>
        <end position="555"/>
    </location>
</feature>
<evidence type="ECO:0000256" key="1">
    <source>
        <dbReference type="SAM" id="Phobius"/>
    </source>
</evidence>
<comment type="caution">
    <text evidence="3">The sequence shown here is derived from an EMBL/GenBank/DDBJ whole genome shotgun (WGS) entry which is preliminary data.</text>
</comment>
<accession>A0A4R3YSN2</accession>
<dbReference type="Proteomes" id="UP000295645">
    <property type="component" value="Unassembled WGS sequence"/>
</dbReference>
<dbReference type="OrthoDB" id="5293418at2"/>
<evidence type="ECO:0000313" key="3">
    <source>
        <dbReference type="EMBL" id="TCV96005.1"/>
    </source>
</evidence>
<gene>
    <name evidence="3" type="ORF">EC912_102354</name>
</gene>
<dbReference type="AlphaFoldDB" id="A0A4R3YSN2"/>
<organism evidence="3 4">
    <name type="scientific">Luteibacter rhizovicinus</name>
    <dbReference type="NCBI Taxonomy" id="242606"/>
    <lineage>
        <taxon>Bacteria</taxon>
        <taxon>Pseudomonadati</taxon>
        <taxon>Pseudomonadota</taxon>
        <taxon>Gammaproteobacteria</taxon>
        <taxon>Lysobacterales</taxon>
        <taxon>Rhodanobacteraceae</taxon>
        <taxon>Luteibacter</taxon>
    </lineage>
</organism>
<evidence type="ECO:0000313" key="4">
    <source>
        <dbReference type="Proteomes" id="UP000295645"/>
    </source>
</evidence>
<proteinExistence type="predicted"/>
<feature type="transmembrane region" description="Helical" evidence="1">
    <location>
        <begin position="414"/>
        <end position="434"/>
    </location>
</feature>
<evidence type="ECO:0000256" key="2">
    <source>
        <dbReference type="SAM" id="SignalP"/>
    </source>
</evidence>
<dbReference type="InterPro" id="IPR025738">
    <property type="entry name" value="BatD"/>
</dbReference>
<keyword evidence="1" id="KW-1133">Transmembrane helix</keyword>
<dbReference type="PANTHER" id="PTHR40940">
    <property type="entry name" value="PROTEIN BATD-RELATED"/>
    <property type="match status" value="1"/>
</dbReference>
<sequence length="555" mass="58487">MSRRILVLFALICAPYLALAQAPGVRASLDRTDVGVGETVTLNIEADASVDIDSPDLTPLGTDFVVLGTQVSRSLSVVNGQRRARAVLGIALRPRHEGHITVPALTIGGQRTPALELNVDATDPNAPARSNATVFLDVKTDTTHAYVGQQIDYTLRLYYGVRLADGTLGDPGADGTDIRRVGQDVTFQTQRGGRTFNVIERHYAIMPQRAGTLQIGPPTFQGTAVDAEDPGAFFGAGTPVNAVGQPQKIEISAKPATAGEGAWLPARELTLNIGGWPQDGKAGVGQPVTLTMRLQATGIPFEALPALSLPPIDGADVYPDKPNTGGANSGPWITGWREQGFAVVPSRAGTLHIPETTLHWWNVQTDRLETARIPAHDLEVTGGAAAAPTSVAPAHTGTVAPPVAVAPSASGFPWRWLFLGALGLWALTMLAWFVTARRRPAPASGGKPASAPVRDHGKRREAFVATTHGEDLAAQESTLLAWARVAHPELRSLGALLPLLGDGAQRDAVAALQRARFGGGTVDGAALRAAFAQGFVWIVDTVSKSDDPLPPLYPR</sequence>
<dbReference type="RefSeq" id="WP_132142228.1">
    <property type="nucleotide sequence ID" value="NZ_SMCS01000002.1"/>
</dbReference>
<dbReference type="PANTHER" id="PTHR40940:SF1">
    <property type="entry name" value="PROTEIN BATD"/>
    <property type="match status" value="1"/>
</dbReference>
<keyword evidence="1" id="KW-0812">Transmembrane</keyword>
<reference evidence="3 4" key="1">
    <citation type="submission" date="2019-03" db="EMBL/GenBank/DDBJ databases">
        <title>Above-ground endophytic microbial communities from plants in different locations in the United States.</title>
        <authorList>
            <person name="Frank C."/>
        </authorList>
    </citation>
    <scope>NUCLEOTIDE SEQUENCE [LARGE SCALE GENOMIC DNA]</scope>
    <source>
        <strain evidence="3 4">LP_13_YM</strain>
    </source>
</reference>
<feature type="signal peptide" evidence="2">
    <location>
        <begin position="1"/>
        <end position="20"/>
    </location>
</feature>
<dbReference type="Pfam" id="PF13584">
    <property type="entry name" value="BatD"/>
    <property type="match status" value="1"/>
</dbReference>
<protein>
    <submittedName>
        <fullName evidence="3">Oxygen tolerance protein BatD</fullName>
    </submittedName>
</protein>
<keyword evidence="2" id="KW-0732">Signal</keyword>